<feature type="region of interest" description="Disordered" evidence="1">
    <location>
        <begin position="32"/>
        <end position="64"/>
    </location>
</feature>
<protein>
    <submittedName>
        <fullName evidence="2">Uncharacterized protein</fullName>
    </submittedName>
</protein>
<evidence type="ECO:0000256" key="1">
    <source>
        <dbReference type="SAM" id="MobiDB-lite"/>
    </source>
</evidence>
<dbReference type="HOGENOM" id="CLU_2868392_0_0_1"/>
<sequence length="64" mass="6657">MSNAQQTKSRWGVGALLQQAVSGVESRLDTILANDDEPPKTSGQKLDDAATKSTLTAAKLTGGK</sequence>
<accession>B6QQK5</accession>
<feature type="compositionally biased region" description="Low complexity" evidence="1">
    <location>
        <begin position="51"/>
        <end position="64"/>
    </location>
</feature>
<dbReference type="Proteomes" id="UP000001294">
    <property type="component" value="Unassembled WGS sequence"/>
</dbReference>
<keyword evidence="3" id="KW-1185">Reference proteome</keyword>
<gene>
    <name evidence="2" type="ORF">PMAA_042350</name>
</gene>
<dbReference type="EMBL" id="DS995904">
    <property type="protein sequence ID" value="EEA20389.1"/>
    <property type="molecule type" value="Genomic_DNA"/>
</dbReference>
<dbReference type="VEuPathDB" id="FungiDB:PMAA_042350"/>
<proteinExistence type="predicted"/>
<dbReference type="AlphaFoldDB" id="B6QQK5"/>
<name>B6QQK5_TALMQ</name>
<dbReference type="PhylomeDB" id="B6QQK5"/>
<evidence type="ECO:0000313" key="3">
    <source>
        <dbReference type="Proteomes" id="UP000001294"/>
    </source>
</evidence>
<evidence type="ECO:0000313" key="2">
    <source>
        <dbReference type="EMBL" id="EEA20389.1"/>
    </source>
</evidence>
<organism evidence="2 3">
    <name type="scientific">Talaromyces marneffei (strain ATCC 18224 / CBS 334.59 / QM 7333)</name>
    <name type="common">Penicillium marneffei</name>
    <dbReference type="NCBI Taxonomy" id="441960"/>
    <lineage>
        <taxon>Eukaryota</taxon>
        <taxon>Fungi</taxon>
        <taxon>Dikarya</taxon>
        <taxon>Ascomycota</taxon>
        <taxon>Pezizomycotina</taxon>
        <taxon>Eurotiomycetes</taxon>
        <taxon>Eurotiomycetidae</taxon>
        <taxon>Eurotiales</taxon>
        <taxon>Trichocomaceae</taxon>
        <taxon>Talaromyces</taxon>
        <taxon>Talaromyces sect. Talaromyces</taxon>
    </lineage>
</organism>
<reference evidence="3" key="1">
    <citation type="journal article" date="2015" name="Genome Announc.">
        <title>Genome sequence of the AIDS-associated pathogen Penicillium marneffei (ATCC18224) and its near taxonomic relative Talaromyces stipitatus (ATCC10500).</title>
        <authorList>
            <person name="Nierman W.C."/>
            <person name="Fedorova-Abrams N.D."/>
            <person name="Andrianopoulos A."/>
        </authorList>
    </citation>
    <scope>NUCLEOTIDE SEQUENCE [LARGE SCALE GENOMIC DNA]</scope>
    <source>
        <strain evidence="3">ATCC 18224 / CBS 334.59 / QM 7333</strain>
    </source>
</reference>
<dbReference type="STRING" id="441960.B6QQK5"/>